<accession>A0A091HUK6</accession>
<dbReference type="InterPro" id="IPR001564">
    <property type="entry name" value="Nucleoside_diP_kinase"/>
</dbReference>
<comment type="cofactor">
    <cofactor evidence="1">
        <name>Mg(2+)</name>
        <dbReference type="ChEBI" id="CHEBI:18420"/>
    </cofactor>
</comment>
<keyword evidence="14" id="KW-1185">Reference proteome</keyword>
<organism evidence="13 14">
    <name type="scientific">Calypte anna</name>
    <name type="common">Anna's hummingbird</name>
    <name type="synonym">Archilochus anna</name>
    <dbReference type="NCBI Taxonomy" id="9244"/>
    <lineage>
        <taxon>Eukaryota</taxon>
        <taxon>Metazoa</taxon>
        <taxon>Chordata</taxon>
        <taxon>Craniata</taxon>
        <taxon>Vertebrata</taxon>
        <taxon>Euteleostomi</taxon>
        <taxon>Archelosauria</taxon>
        <taxon>Archosauria</taxon>
        <taxon>Dinosauria</taxon>
        <taxon>Saurischia</taxon>
        <taxon>Theropoda</taxon>
        <taxon>Coelurosauria</taxon>
        <taxon>Aves</taxon>
        <taxon>Neognathae</taxon>
        <taxon>Neoaves</taxon>
        <taxon>Strisores</taxon>
        <taxon>Apodiformes</taxon>
        <taxon>Trochilidae</taxon>
        <taxon>Calypte</taxon>
    </lineage>
</organism>
<dbReference type="PANTHER" id="PTHR46956:SF1">
    <property type="entry name" value="NUCLEOSIDE DIPHOSPHATE KINASE 6"/>
    <property type="match status" value="1"/>
</dbReference>
<dbReference type="Proteomes" id="UP000054308">
    <property type="component" value="Unassembled WGS sequence"/>
</dbReference>
<keyword evidence="8" id="KW-0460">Magnesium</keyword>
<feature type="non-terminal residue" evidence="13">
    <location>
        <position position="1"/>
    </location>
</feature>
<dbReference type="Gene3D" id="3.30.70.141">
    <property type="entry name" value="Nucleoside diphosphate kinase-like domain"/>
    <property type="match status" value="1"/>
</dbReference>
<dbReference type="GO" id="GO:0045839">
    <property type="term" value="P:negative regulation of mitotic nuclear division"/>
    <property type="evidence" value="ECO:0007669"/>
    <property type="project" value="TreeGrafter"/>
</dbReference>
<evidence type="ECO:0000256" key="9">
    <source>
        <dbReference type="ARBA" id="ARBA00023080"/>
    </source>
</evidence>
<evidence type="ECO:0000256" key="8">
    <source>
        <dbReference type="ARBA" id="ARBA00022842"/>
    </source>
</evidence>
<feature type="domain" description="Nucleoside diphosphate kinase-like" evidence="12">
    <location>
        <begin position="1"/>
        <end position="75"/>
    </location>
</feature>
<dbReference type="GO" id="GO:0006241">
    <property type="term" value="P:CTP biosynthetic process"/>
    <property type="evidence" value="ECO:0007669"/>
    <property type="project" value="InterPro"/>
</dbReference>
<dbReference type="GO" id="GO:0004550">
    <property type="term" value="F:nucleoside diphosphate kinase activity"/>
    <property type="evidence" value="ECO:0007669"/>
    <property type="project" value="InterPro"/>
</dbReference>
<proteinExistence type="inferred from homology"/>
<evidence type="ECO:0000256" key="3">
    <source>
        <dbReference type="ARBA" id="ARBA00022679"/>
    </source>
</evidence>
<dbReference type="EMBL" id="KL217797">
    <property type="protein sequence ID" value="KFO98834.1"/>
    <property type="molecule type" value="Genomic_DNA"/>
</dbReference>
<evidence type="ECO:0000313" key="14">
    <source>
        <dbReference type="Proteomes" id="UP000054308"/>
    </source>
</evidence>
<evidence type="ECO:0000256" key="5">
    <source>
        <dbReference type="ARBA" id="ARBA00022741"/>
    </source>
</evidence>
<keyword evidence="7" id="KW-0067">ATP-binding</keyword>
<reference evidence="13 14" key="1">
    <citation type="submission" date="2014-04" db="EMBL/GenBank/DDBJ databases">
        <title>Genome evolution of avian class.</title>
        <authorList>
            <person name="Zhang G."/>
            <person name="Li C."/>
        </authorList>
    </citation>
    <scope>NUCLEOTIDE SEQUENCE [LARGE SCALE GENOMIC DNA]</scope>
    <source>
        <strain evidence="13">BGI_N300</strain>
    </source>
</reference>
<feature type="non-terminal residue" evidence="13">
    <location>
        <position position="100"/>
    </location>
</feature>
<dbReference type="STRING" id="9244.A0A091HUK6"/>
<keyword evidence="5" id="KW-0547">Nucleotide-binding</keyword>
<dbReference type="SUPFAM" id="SSF54919">
    <property type="entry name" value="Nucleoside diphosphate kinase, NDK"/>
    <property type="match status" value="1"/>
</dbReference>
<keyword evidence="3" id="KW-0808">Transferase</keyword>
<dbReference type="PRINTS" id="PR01243">
    <property type="entry name" value="NUCDPKINASE"/>
</dbReference>
<sequence length="100" mass="11480">SGPMWAYILAHEDAVPLWRALMGPTKVFRARNCVPDSIRGAYGLTDTRNTTHGSDSAASASREISFFFPEFNEQLWYQQEEPRLRRGPVHYDPTQRVHCL</sequence>
<dbReference type="InterPro" id="IPR034907">
    <property type="entry name" value="NDK-like_dom"/>
</dbReference>
<dbReference type="GO" id="GO:0046872">
    <property type="term" value="F:metal ion binding"/>
    <property type="evidence" value="ECO:0007669"/>
    <property type="project" value="UniProtKB-KW"/>
</dbReference>
<evidence type="ECO:0000256" key="7">
    <source>
        <dbReference type="ARBA" id="ARBA00022840"/>
    </source>
</evidence>
<dbReference type="GO" id="GO:0006228">
    <property type="term" value="P:UTP biosynthetic process"/>
    <property type="evidence" value="ECO:0007669"/>
    <property type="project" value="InterPro"/>
</dbReference>
<gene>
    <name evidence="13" type="ORF">N300_13650</name>
</gene>
<dbReference type="PROSITE" id="PS51374">
    <property type="entry name" value="NDPK_LIKE"/>
    <property type="match status" value="1"/>
</dbReference>
<dbReference type="GO" id="GO:0005739">
    <property type="term" value="C:mitochondrion"/>
    <property type="evidence" value="ECO:0007669"/>
    <property type="project" value="TreeGrafter"/>
</dbReference>
<protein>
    <submittedName>
        <fullName evidence="13">Nucleoside diphosphate kinase 6</fullName>
    </submittedName>
</protein>
<evidence type="ECO:0000256" key="1">
    <source>
        <dbReference type="ARBA" id="ARBA00001946"/>
    </source>
</evidence>
<dbReference type="InterPro" id="IPR036850">
    <property type="entry name" value="NDK-like_dom_sf"/>
</dbReference>
<keyword evidence="6 13" id="KW-0418">Kinase</keyword>
<evidence type="ECO:0000313" key="13">
    <source>
        <dbReference type="EMBL" id="KFO98834.1"/>
    </source>
</evidence>
<evidence type="ECO:0000259" key="12">
    <source>
        <dbReference type="SMART" id="SM00562"/>
    </source>
</evidence>
<evidence type="ECO:0000256" key="6">
    <source>
        <dbReference type="ARBA" id="ARBA00022777"/>
    </source>
</evidence>
<keyword evidence="9" id="KW-0546">Nucleotide metabolism</keyword>
<dbReference type="GO" id="GO:0030308">
    <property type="term" value="P:negative regulation of cell growth"/>
    <property type="evidence" value="ECO:0007669"/>
    <property type="project" value="TreeGrafter"/>
</dbReference>
<dbReference type="Pfam" id="PF00334">
    <property type="entry name" value="NDK"/>
    <property type="match status" value="1"/>
</dbReference>
<keyword evidence="4" id="KW-0479">Metal-binding</keyword>
<evidence type="ECO:0000256" key="10">
    <source>
        <dbReference type="PROSITE-ProRule" id="PRU00706"/>
    </source>
</evidence>
<dbReference type="PANTHER" id="PTHR46956">
    <property type="entry name" value="NUCLEOSIDE DIPHOSPHATE KINASE 6"/>
    <property type="match status" value="1"/>
</dbReference>
<name>A0A091HUK6_CALAN</name>
<dbReference type="GO" id="GO:0006183">
    <property type="term" value="P:GTP biosynthetic process"/>
    <property type="evidence" value="ECO:0007669"/>
    <property type="project" value="InterPro"/>
</dbReference>
<evidence type="ECO:0000256" key="4">
    <source>
        <dbReference type="ARBA" id="ARBA00022723"/>
    </source>
</evidence>
<evidence type="ECO:0000256" key="2">
    <source>
        <dbReference type="ARBA" id="ARBA00008142"/>
    </source>
</evidence>
<dbReference type="GO" id="GO:0005524">
    <property type="term" value="F:ATP binding"/>
    <property type="evidence" value="ECO:0007669"/>
    <property type="project" value="UniProtKB-KW"/>
</dbReference>
<comment type="caution">
    <text evidence="10">Lacks conserved residue(s) required for the propagation of feature annotation.</text>
</comment>
<dbReference type="InterPro" id="IPR037994">
    <property type="entry name" value="NDPk6"/>
</dbReference>
<dbReference type="SMART" id="SM00562">
    <property type="entry name" value="NDK"/>
    <property type="match status" value="1"/>
</dbReference>
<dbReference type="AlphaFoldDB" id="A0A091HUK6"/>
<comment type="similarity">
    <text evidence="2 10 11">Belongs to the NDK family.</text>
</comment>
<evidence type="ECO:0000256" key="11">
    <source>
        <dbReference type="RuleBase" id="RU004011"/>
    </source>
</evidence>